<reference evidence="1" key="1">
    <citation type="submission" date="2023-08" db="EMBL/GenBank/DDBJ databases">
        <title>Functional and genomic diversity of the sorghum phyllosphere microbiome.</title>
        <authorList>
            <person name="Shade A."/>
        </authorList>
    </citation>
    <scope>NUCLEOTIDE SEQUENCE</scope>
    <source>
        <strain evidence="1">SORGH_AS_0885</strain>
    </source>
</reference>
<proteinExistence type="predicted"/>
<name>A0ACC6IMC6_9ACTN</name>
<dbReference type="EMBL" id="JAVIZJ010000011">
    <property type="protein sequence ID" value="MDR6211768.1"/>
    <property type="molecule type" value="Genomic_DNA"/>
</dbReference>
<evidence type="ECO:0000313" key="2">
    <source>
        <dbReference type="Proteomes" id="UP001261666"/>
    </source>
</evidence>
<dbReference type="Proteomes" id="UP001261666">
    <property type="component" value="Unassembled WGS sequence"/>
</dbReference>
<evidence type="ECO:0000313" key="1">
    <source>
        <dbReference type="EMBL" id="MDR6211768.1"/>
    </source>
</evidence>
<organism evidence="1 2">
    <name type="scientific">Nocardioides zeae</name>
    <dbReference type="NCBI Taxonomy" id="1457234"/>
    <lineage>
        <taxon>Bacteria</taxon>
        <taxon>Bacillati</taxon>
        <taxon>Actinomycetota</taxon>
        <taxon>Actinomycetes</taxon>
        <taxon>Propionibacteriales</taxon>
        <taxon>Nocardioidaceae</taxon>
        <taxon>Nocardioides</taxon>
    </lineage>
</organism>
<gene>
    <name evidence="1" type="ORF">QE364_003496</name>
</gene>
<accession>A0ACC6IMC6</accession>
<protein>
    <submittedName>
        <fullName evidence="1">Uncharacterized protein</fullName>
    </submittedName>
</protein>
<sequence>MTIIVLLLALIGVAWFAATYRALLDDRGSTPPRSHPDDTFSPRRELH</sequence>
<comment type="caution">
    <text evidence="1">The sequence shown here is derived from an EMBL/GenBank/DDBJ whole genome shotgun (WGS) entry which is preliminary data.</text>
</comment>
<keyword evidence="2" id="KW-1185">Reference proteome</keyword>